<dbReference type="GO" id="GO:0005886">
    <property type="term" value="C:plasma membrane"/>
    <property type="evidence" value="ECO:0007669"/>
    <property type="project" value="UniProtKB-SubCell"/>
</dbReference>
<feature type="transmembrane region" description="Helical" evidence="6">
    <location>
        <begin position="238"/>
        <end position="257"/>
    </location>
</feature>
<accession>A0A387BTE8</accession>
<dbReference type="PANTHER" id="PTHR42718">
    <property type="entry name" value="MAJOR FACILITATOR SUPERFAMILY MULTIDRUG TRANSPORTER MFSC"/>
    <property type="match status" value="1"/>
</dbReference>
<evidence type="ECO:0000256" key="6">
    <source>
        <dbReference type="SAM" id="Phobius"/>
    </source>
</evidence>
<proteinExistence type="predicted"/>
<evidence type="ECO:0000313" key="8">
    <source>
        <dbReference type="EMBL" id="AYG04340.1"/>
    </source>
</evidence>
<feature type="transmembrane region" description="Helical" evidence="6">
    <location>
        <begin position="56"/>
        <end position="73"/>
    </location>
</feature>
<feature type="transmembrane region" description="Helical" evidence="6">
    <location>
        <begin position="315"/>
        <end position="336"/>
    </location>
</feature>
<keyword evidence="2" id="KW-0813">Transport</keyword>
<sequence>MTTTSPARAASLGVSASLIGWLFCVELTSGILQGYYVPLISDIVKHLDIHDADYNWFDAIQLLVSALVVPILAKLGDMHGHKRVLLVATVITAGATWWLAFAGSFTTYLIAFALQGFYVVWLPLEVALIFERGRRSDSGVSQTRRAAGLLVVALETGAIVGALLSGILFTSLGSLPATLAVPAVCVTLVFFAILFGVPESEPLPGRRLDSTGFAVLAVALLLVTGGLTLLRLNGPGSVWVWLLIALGVLAFLPFGLIELRKADPAIDLRVMARPTMWPVITTAGLLGISLLGAQAPLSTFAGTDPANGYGLGLPAFARSLLIGVYLISMIIGAVLFPLVSRWATPRWALIIASLLVGIGYLLFLPFHAQTLQVLVNMLIAGLGSGALMGALPAAAAAAAPRGQTGVATGMTNTTKTIGGSIASAVFGVVLLAGASTTVTSTAASLTGYITVWLICSLGAFAATALLFFVPKSAFADAPAEG</sequence>
<dbReference type="GO" id="GO:0022857">
    <property type="term" value="F:transmembrane transporter activity"/>
    <property type="evidence" value="ECO:0007669"/>
    <property type="project" value="InterPro"/>
</dbReference>
<comment type="subcellular location">
    <subcellularLocation>
        <location evidence="1">Cell membrane</location>
        <topology evidence="1">Multi-pass membrane protein</topology>
    </subcellularLocation>
</comment>
<feature type="transmembrane region" description="Helical" evidence="6">
    <location>
        <begin position="277"/>
        <end position="295"/>
    </location>
</feature>
<dbReference type="Pfam" id="PF07690">
    <property type="entry name" value="MFS_1"/>
    <property type="match status" value="1"/>
</dbReference>
<dbReference type="EMBL" id="CP032624">
    <property type="protein sequence ID" value="AYG04340.1"/>
    <property type="molecule type" value="Genomic_DNA"/>
</dbReference>
<feature type="transmembrane region" description="Helical" evidence="6">
    <location>
        <begin position="210"/>
        <end position="232"/>
    </location>
</feature>
<dbReference type="Gene3D" id="1.20.1250.20">
    <property type="entry name" value="MFS general substrate transporter like domains"/>
    <property type="match status" value="2"/>
</dbReference>
<feature type="transmembrane region" description="Helical" evidence="6">
    <location>
        <begin position="85"/>
        <end position="102"/>
    </location>
</feature>
<dbReference type="PROSITE" id="PS50850">
    <property type="entry name" value="MFS"/>
    <property type="match status" value="1"/>
</dbReference>
<dbReference type="KEGG" id="gry:D7I44_12935"/>
<feature type="transmembrane region" description="Helical" evidence="6">
    <location>
        <begin position="374"/>
        <end position="399"/>
    </location>
</feature>
<keyword evidence="4 6" id="KW-1133">Transmembrane helix</keyword>
<dbReference type="Proteomes" id="UP000275069">
    <property type="component" value="Chromosome"/>
</dbReference>
<evidence type="ECO:0000256" key="2">
    <source>
        <dbReference type="ARBA" id="ARBA00022448"/>
    </source>
</evidence>
<evidence type="ECO:0000256" key="1">
    <source>
        <dbReference type="ARBA" id="ARBA00004651"/>
    </source>
</evidence>
<feature type="transmembrane region" description="Helical" evidence="6">
    <location>
        <begin position="449"/>
        <end position="469"/>
    </location>
</feature>
<evidence type="ECO:0000313" key="9">
    <source>
        <dbReference type="Proteomes" id="UP000275069"/>
    </source>
</evidence>
<organism evidence="8 9">
    <name type="scientific">Gryllotalpicola protaetiae</name>
    <dbReference type="NCBI Taxonomy" id="2419771"/>
    <lineage>
        <taxon>Bacteria</taxon>
        <taxon>Bacillati</taxon>
        <taxon>Actinomycetota</taxon>
        <taxon>Actinomycetes</taxon>
        <taxon>Micrococcales</taxon>
        <taxon>Microbacteriaceae</taxon>
        <taxon>Gryllotalpicola</taxon>
    </lineage>
</organism>
<feature type="transmembrane region" description="Helical" evidence="6">
    <location>
        <begin position="348"/>
        <end position="368"/>
    </location>
</feature>
<dbReference type="InterPro" id="IPR011701">
    <property type="entry name" value="MFS"/>
</dbReference>
<dbReference type="RefSeq" id="WP_120789870.1">
    <property type="nucleotide sequence ID" value="NZ_CP032624.1"/>
</dbReference>
<feature type="transmembrane region" description="Helical" evidence="6">
    <location>
        <begin position="420"/>
        <end position="443"/>
    </location>
</feature>
<evidence type="ECO:0000256" key="3">
    <source>
        <dbReference type="ARBA" id="ARBA00022692"/>
    </source>
</evidence>
<dbReference type="PANTHER" id="PTHR42718:SF9">
    <property type="entry name" value="MAJOR FACILITATOR SUPERFAMILY MULTIDRUG TRANSPORTER MFSC"/>
    <property type="match status" value="1"/>
</dbReference>
<keyword evidence="9" id="KW-1185">Reference proteome</keyword>
<dbReference type="InterPro" id="IPR020846">
    <property type="entry name" value="MFS_dom"/>
</dbReference>
<dbReference type="OrthoDB" id="4484751at2"/>
<name>A0A387BTE8_9MICO</name>
<dbReference type="InterPro" id="IPR036259">
    <property type="entry name" value="MFS_trans_sf"/>
</dbReference>
<keyword evidence="5 6" id="KW-0472">Membrane</keyword>
<reference evidence="8 9" key="1">
    <citation type="submission" date="2018-09" db="EMBL/GenBank/DDBJ databases">
        <title>Genome sequencing of strain 2DFW10M-5.</title>
        <authorList>
            <person name="Heo J."/>
            <person name="Kim S.-J."/>
            <person name="Kwon S.-W."/>
        </authorList>
    </citation>
    <scope>NUCLEOTIDE SEQUENCE [LARGE SCALE GENOMIC DNA]</scope>
    <source>
        <strain evidence="8 9">2DFW10M-5</strain>
    </source>
</reference>
<feature type="transmembrane region" description="Helical" evidence="6">
    <location>
        <begin position="12"/>
        <end position="36"/>
    </location>
</feature>
<evidence type="ECO:0000256" key="4">
    <source>
        <dbReference type="ARBA" id="ARBA00022989"/>
    </source>
</evidence>
<protein>
    <submittedName>
        <fullName evidence="8">MFS transporter</fullName>
    </submittedName>
</protein>
<evidence type="ECO:0000256" key="5">
    <source>
        <dbReference type="ARBA" id="ARBA00023136"/>
    </source>
</evidence>
<feature type="transmembrane region" description="Helical" evidence="6">
    <location>
        <begin position="175"/>
        <end position="198"/>
    </location>
</feature>
<dbReference type="AlphaFoldDB" id="A0A387BTE8"/>
<feature type="transmembrane region" description="Helical" evidence="6">
    <location>
        <begin position="149"/>
        <end position="169"/>
    </location>
</feature>
<gene>
    <name evidence="8" type="ORF">D7I44_12935</name>
</gene>
<feature type="transmembrane region" description="Helical" evidence="6">
    <location>
        <begin position="108"/>
        <end position="128"/>
    </location>
</feature>
<keyword evidence="3 6" id="KW-0812">Transmembrane</keyword>
<dbReference type="SUPFAM" id="SSF103473">
    <property type="entry name" value="MFS general substrate transporter"/>
    <property type="match status" value="1"/>
</dbReference>
<evidence type="ECO:0000259" key="7">
    <source>
        <dbReference type="PROSITE" id="PS50850"/>
    </source>
</evidence>
<feature type="domain" description="Major facilitator superfamily (MFS) profile" evidence="7">
    <location>
        <begin position="14"/>
        <end position="473"/>
    </location>
</feature>